<reference evidence="2" key="1">
    <citation type="submission" date="2024-01" db="EMBL/GenBank/DDBJ databases">
        <authorList>
            <person name="Webb A."/>
        </authorList>
    </citation>
    <scope>NUCLEOTIDE SEQUENCE</scope>
    <source>
        <strain evidence="2">Pm1</strain>
    </source>
</reference>
<evidence type="ECO:0000256" key="1">
    <source>
        <dbReference type="SAM" id="MobiDB-lite"/>
    </source>
</evidence>
<dbReference type="Proteomes" id="UP001162060">
    <property type="component" value="Unassembled WGS sequence"/>
</dbReference>
<protein>
    <submittedName>
        <fullName evidence="2">Uncharacterized protein</fullName>
    </submittedName>
</protein>
<evidence type="ECO:0000313" key="2">
    <source>
        <dbReference type="EMBL" id="CAK7943356.1"/>
    </source>
</evidence>
<organism evidence="2 3">
    <name type="scientific">Peronospora matthiolae</name>
    <dbReference type="NCBI Taxonomy" id="2874970"/>
    <lineage>
        <taxon>Eukaryota</taxon>
        <taxon>Sar</taxon>
        <taxon>Stramenopiles</taxon>
        <taxon>Oomycota</taxon>
        <taxon>Peronosporomycetes</taxon>
        <taxon>Peronosporales</taxon>
        <taxon>Peronosporaceae</taxon>
        <taxon>Peronospora</taxon>
    </lineage>
</organism>
<evidence type="ECO:0000313" key="3">
    <source>
        <dbReference type="Proteomes" id="UP001162060"/>
    </source>
</evidence>
<gene>
    <name evidence="2" type="ORF">PM001_LOCUS28506</name>
</gene>
<accession>A0AAV1V8V2</accession>
<dbReference type="EMBL" id="CAKLBY020000302">
    <property type="protein sequence ID" value="CAK7943356.1"/>
    <property type="molecule type" value="Genomic_DNA"/>
</dbReference>
<comment type="caution">
    <text evidence="2">The sequence shown here is derived from an EMBL/GenBank/DDBJ whole genome shotgun (WGS) entry which is preliminary data.</text>
</comment>
<proteinExistence type="predicted"/>
<sequence length="62" mass="6787">MQRAQSAEHVDVKSGERGLVVQWYDSRLGVREVPDSISGKAQPRAQSAEHVDVKSGERGLVV</sequence>
<name>A0AAV1V8V2_9STRA</name>
<feature type="region of interest" description="Disordered" evidence="1">
    <location>
        <begin position="35"/>
        <end position="62"/>
    </location>
</feature>
<dbReference type="AlphaFoldDB" id="A0AAV1V8V2"/>
<feature type="compositionally biased region" description="Basic and acidic residues" evidence="1">
    <location>
        <begin position="47"/>
        <end position="62"/>
    </location>
</feature>